<dbReference type="AlphaFoldDB" id="F8FI63"/>
<name>F8FI63_PAEMK</name>
<reference evidence="2 3" key="2">
    <citation type="journal article" date="2013" name="Genome Announc.">
        <title>Genome Sequence of Growth-Improving Paenibacillus mucilaginosus Strain KNP414.</title>
        <authorList>
            <person name="Lu J.J."/>
            <person name="Wang J.F."/>
            <person name="Hu X.F."/>
        </authorList>
    </citation>
    <scope>NUCLEOTIDE SEQUENCE [LARGE SCALE GENOMIC DNA]</scope>
    <source>
        <strain evidence="2 3">KNP414</strain>
    </source>
</reference>
<reference evidence="3" key="1">
    <citation type="submission" date="2011-06" db="EMBL/GenBank/DDBJ databases">
        <title>Complete genome sequence of Paenibacillus mucilaginosus KNP414.</title>
        <authorList>
            <person name="Wang J."/>
            <person name="Hu S."/>
            <person name="Hu X."/>
            <person name="Zhang B."/>
            <person name="Dong D."/>
            <person name="Zhang S."/>
            <person name="Zhao K."/>
            <person name="Wu D."/>
        </authorList>
    </citation>
    <scope>NUCLEOTIDE SEQUENCE [LARGE SCALE GENOMIC DNA]</scope>
    <source>
        <strain evidence="3">KNP414</strain>
    </source>
</reference>
<evidence type="ECO:0000313" key="2">
    <source>
        <dbReference type="EMBL" id="AEI43966.1"/>
    </source>
</evidence>
<evidence type="ECO:0000256" key="1">
    <source>
        <dbReference type="SAM" id="MobiDB-lite"/>
    </source>
</evidence>
<dbReference type="EMBL" id="CP002869">
    <property type="protein sequence ID" value="AEI43966.1"/>
    <property type="molecule type" value="Genomic_DNA"/>
</dbReference>
<evidence type="ECO:0000313" key="3">
    <source>
        <dbReference type="Proteomes" id="UP000006620"/>
    </source>
</evidence>
<dbReference type="KEGG" id="pms:KNP414_05442"/>
<dbReference type="HOGENOM" id="CLU_2260958_0_0_9"/>
<dbReference type="Proteomes" id="UP000006620">
    <property type="component" value="Chromosome"/>
</dbReference>
<accession>F8FI63</accession>
<sequence length="103" mass="11040">MSDKYEFSDYMKKTFAGSPKKAENSPRSSYIEPSDQAAGLHSGVSLFQPAGGGSGQHSGIQAFSLPLRSECHASGKDAVRFDDARRFGGLLFVVSSQPGQIRL</sequence>
<proteinExistence type="predicted"/>
<organism evidence="2 3">
    <name type="scientific">Paenibacillus mucilaginosus (strain KNP414)</name>
    <dbReference type="NCBI Taxonomy" id="1036673"/>
    <lineage>
        <taxon>Bacteria</taxon>
        <taxon>Bacillati</taxon>
        <taxon>Bacillota</taxon>
        <taxon>Bacilli</taxon>
        <taxon>Bacillales</taxon>
        <taxon>Paenibacillaceae</taxon>
        <taxon>Paenibacillus</taxon>
    </lineage>
</organism>
<protein>
    <submittedName>
        <fullName evidence="2">Uncharacterized protein</fullName>
    </submittedName>
</protein>
<feature type="region of interest" description="Disordered" evidence="1">
    <location>
        <begin position="16"/>
        <end position="36"/>
    </location>
</feature>
<gene>
    <name evidence="2" type="ordered locus">KNP414_05442</name>
</gene>